<dbReference type="SFLD" id="SFLDG01129">
    <property type="entry name" value="C1.5:_HAD__Beta-PGM__Phosphata"/>
    <property type="match status" value="1"/>
</dbReference>
<dbReference type="InterPro" id="IPR036412">
    <property type="entry name" value="HAD-like_sf"/>
</dbReference>
<dbReference type="GO" id="GO:0009231">
    <property type="term" value="P:riboflavin biosynthetic process"/>
    <property type="evidence" value="ECO:0007669"/>
    <property type="project" value="TreeGrafter"/>
</dbReference>
<dbReference type="Gene3D" id="1.20.120.1600">
    <property type="match status" value="1"/>
</dbReference>
<dbReference type="PANTHER" id="PTHR46470:SF4">
    <property type="entry name" value="5-AMINO-6-(5-PHOSPHO-D-RIBITYLAMINO)URACIL PHOSPHATASE YIGB"/>
    <property type="match status" value="1"/>
</dbReference>
<accession>A0A7H1J8M3</accession>
<dbReference type="PANTHER" id="PTHR46470">
    <property type="entry name" value="N-ACYLNEURAMINATE-9-PHOSPHATASE"/>
    <property type="match status" value="1"/>
</dbReference>
<organism evidence="4 5">
    <name type="scientific">Marinomonas arctica</name>
    <dbReference type="NCBI Taxonomy" id="383750"/>
    <lineage>
        <taxon>Bacteria</taxon>
        <taxon>Pseudomonadati</taxon>
        <taxon>Pseudomonadota</taxon>
        <taxon>Gammaproteobacteria</taxon>
        <taxon>Oceanospirillales</taxon>
        <taxon>Oceanospirillaceae</taxon>
        <taxon>Marinomonas</taxon>
    </lineage>
</organism>
<dbReference type="RefSeq" id="WP_111608379.1">
    <property type="nucleotide sequence ID" value="NZ_BMLJ01000004.1"/>
</dbReference>
<dbReference type="AlphaFoldDB" id="A0A7H1J8M3"/>
<dbReference type="GO" id="GO:0016787">
    <property type="term" value="F:hydrolase activity"/>
    <property type="evidence" value="ECO:0007669"/>
    <property type="project" value="UniProtKB-KW"/>
</dbReference>
<dbReference type="InterPro" id="IPR006439">
    <property type="entry name" value="HAD-SF_hydro_IA"/>
</dbReference>
<dbReference type="Gene3D" id="3.40.50.1000">
    <property type="entry name" value="HAD superfamily/HAD-like"/>
    <property type="match status" value="1"/>
</dbReference>
<reference evidence="4 5" key="1">
    <citation type="submission" date="2020-09" db="EMBL/GenBank/DDBJ databases">
        <title>Complete genome sequence of an Arctic sea ice bacterium Marinomonas arctica BSI20414.</title>
        <authorList>
            <person name="Liao L."/>
            <person name="Chen B."/>
        </authorList>
    </citation>
    <scope>NUCLEOTIDE SEQUENCE [LARGE SCALE GENOMIC DNA]</scope>
    <source>
        <strain evidence="4 5">BSI20414</strain>
    </source>
</reference>
<dbReference type="NCBIfam" id="TIGR01509">
    <property type="entry name" value="HAD-SF-IA-v3"/>
    <property type="match status" value="1"/>
</dbReference>
<dbReference type="InterPro" id="IPR023214">
    <property type="entry name" value="HAD_sf"/>
</dbReference>
<dbReference type="NCBIfam" id="TIGR01549">
    <property type="entry name" value="HAD-SF-IA-v1"/>
    <property type="match status" value="1"/>
</dbReference>
<keyword evidence="2 4" id="KW-0378">Hydrolase</keyword>
<protein>
    <submittedName>
        <fullName evidence="4">HAD-IA family hydrolase</fullName>
    </submittedName>
</protein>
<name>A0A7H1J8M3_9GAMM</name>
<evidence type="ECO:0000313" key="4">
    <source>
        <dbReference type="EMBL" id="QNT06839.1"/>
    </source>
</evidence>
<gene>
    <name evidence="4" type="ORF">IBG28_04110</name>
</gene>
<keyword evidence="3" id="KW-0460">Magnesium</keyword>
<evidence type="ECO:0000256" key="2">
    <source>
        <dbReference type="ARBA" id="ARBA00022801"/>
    </source>
</evidence>
<comment type="cofactor">
    <cofactor evidence="1">
        <name>Mg(2+)</name>
        <dbReference type="ChEBI" id="CHEBI:18420"/>
    </cofactor>
</comment>
<keyword evidence="5" id="KW-1185">Reference proteome</keyword>
<sequence>MSVLITFDLDNTLWDVAPVIMRAEYAMESWFEERFPGFSQQYSVAAREALKNNVLSLKPEIAFNLTAVRLAVYKLALKQFGLPSEEAESVAGAALAHFCEWRQKVDLYPHVVDVLEALGQDYALAVITNGNADVFHPYVGLGQYFSFAVRADEVGVAKPDANVFLIAAKKAGVDVSEIIHVGDHPTDDVFGASNAGARSVWFNRHGAQRWSDEWGARSHAEIHSLLELPTVIRSLLL</sequence>
<dbReference type="SFLD" id="SFLDS00003">
    <property type="entry name" value="Haloacid_Dehalogenase"/>
    <property type="match status" value="1"/>
</dbReference>
<dbReference type="Pfam" id="PF00702">
    <property type="entry name" value="Hydrolase"/>
    <property type="match status" value="1"/>
</dbReference>
<dbReference type="KEGG" id="mard:IBG28_04110"/>
<evidence type="ECO:0000313" key="5">
    <source>
        <dbReference type="Proteomes" id="UP000516370"/>
    </source>
</evidence>
<evidence type="ECO:0000256" key="3">
    <source>
        <dbReference type="ARBA" id="ARBA00022842"/>
    </source>
</evidence>
<dbReference type="EMBL" id="CP061081">
    <property type="protein sequence ID" value="QNT06839.1"/>
    <property type="molecule type" value="Genomic_DNA"/>
</dbReference>
<dbReference type="Proteomes" id="UP000516370">
    <property type="component" value="Chromosome"/>
</dbReference>
<proteinExistence type="predicted"/>
<evidence type="ECO:0000256" key="1">
    <source>
        <dbReference type="ARBA" id="ARBA00001946"/>
    </source>
</evidence>
<dbReference type="SUPFAM" id="SSF56784">
    <property type="entry name" value="HAD-like"/>
    <property type="match status" value="1"/>
</dbReference>
<dbReference type="OrthoDB" id="367448at2"/>
<dbReference type="InterPro" id="IPR051400">
    <property type="entry name" value="HAD-like_hydrolase"/>
</dbReference>